<evidence type="ECO:0000256" key="12">
    <source>
        <dbReference type="ARBA" id="ARBA00023134"/>
    </source>
</evidence>
<feature type="compositionally biased region" description="Acidic residues" evidence="16">
    <location>
        <begin position="67"/>
        <end position="81"/>
    </location>
</feature>
<feature type="compositionally biased region" description="Basic and acidic residues" evidence="16">
    <location>
        <begin position="160"/>
        <end position="177"/>
    </location>
</feature>
<reference evidence="19" key="2">
    <citation type="submission" date="2015-08" db="UniProtKB">
        <authorList>
            <consortium name="WormBaseParasite"/>
        </authorList>
    </citation>
    <scope>IDENTIFICATION</scope>
</reference>
<dbReference type="GO" id="GO:0003743">
    <property type="term" value="F:translation initiation factor activity"/>
    <property type="evidence" value="ECO:0007669"/>
    <property type="project" value="UniProtKB-KW"/>
</dbReference>
<feature type="region of interest" description="Disordered" evidence="16">
    <location>
        <begin position="333"/>
        <end position="461"/>
    </location>
</feature>
<feature type="compositionally biased region" description="Basic and acidic residues" evidence="16">
    <location>
        <begin position="333"/>
        <end position="345"/>
    </location>
</feature>
<dbReference type="NCBIfam" id="TIGR00231">
    <property type="entry name" value="small_GTP"/>
    <property type="match status" value="1"/>
</dbReference>
<dbReference type="GO" id="GO:0046872">
    <property type="term" value="F:metal ion binding"/>
    <property type="evidence" value="ECO:0007669"/>
    <property type="project" value="UniProtKB-KW"/>
</dbReference>
<evidence type="ECO:0000256" key="6">
    <source>
        <dbReference type="ARBA" id="ARBA00022490"/>
    </source>
</evidence>
<dbReference type="FunFam" id="3.40.50.10050:FF:000002">
    <property type="entry name" value="Eukaryotic translation initiation factor 5B"/>
    <property type="match status" value="1"/>
</dbReference>
<keyword evidence="9" id="KW-0547">Nucleotide-binding</keyword>
<dbReference type="Proteomes" id="UP000035680">
    <property type="component" value="Unassembled WGS sequence"/>
</dbReference>
<dbReference type="Pfam" id="PF14578">
    <property type="entry name" value="GTP_EFTU_D4"/>
    <property type="match status" value="1"/>
</dbReference>
<keyword evidence="11" id="KW-0648">Protein biosynthesis</keyword>
<evidence type="ECO:0000256" key="1">
    <source>
        <dbReference type="ARBA" id="ARBA00001944"/>
    </source>
</evidence>
<feature type="compositionally biased region" description="Basic and acidic residues" evidence="16">
    <location>
        <begin position="452"/>
        <end position="461"/>
    </location>
</feature>
<evidence type="ECO:0000256" key="15">
    <source>
        <dbReference type="ARBA" id="ARBA00061781"/>
    </source>
</evidence>
<feature type="compositionally biased region" description="Basic and acidic residues" evidence="16">
    <location>
        <begin position="126"/>
        <end position="143"/>
    </location>
</feature>
<feature type="region of interest" description="Disordered" evidence="16">
    <location>
        <begin position="253"/>
        <end position="285"/>
    </location>
</feature>
<comment type="subunit">
    <text evidence="15">Interacts through its C-terminal domain (CTD) with the CTD of eIF1A (EIF1AX) or with the CTD of EIF5 (mutually exclusive) through a common binding site. Interacts with eIF1A (EIF1AX) from the location of the start codon by the 43S complex until the formation of the 80S complex. Interacts with ANXA5 in a calcium and phospholipid-dependent manner.</text>
</comment>
<dbReference type="CDD" id="cd16266">
    <property type="entry name" value="IF2_aeIF5B_IV"/>
    <property type="match status" value="1"/>
</dbReference>
<comment type="cofactor">
    <cofactor evidence="1">
        <name>a monovalent cation</name>
        <dbReference type="ChEBI" id="CHEBI:60242"/>
    </cofactor>
</comment>
<dbReference type="PROSITE" id="PS51722">
    <property type="entry name" value="G_TR_2"/>
    <property type="match status" value="1"/>
</dbReference>
<dbReference type="Pfam" id="PF11987">
    <property type="entry name" value="IF-2"/>
    <property type="match status" value="1"/>
</dbReference>
<feature type="compositionally biased region" description="Basic residues" evidence="16">
    <location>
        <begin position="187"/>
        <end position="197"/>
    </location>
</feature>
<feature type="compositionally biased region" description="Basic and acidic residues" evidence="16">
    <location>
        <begin position="84"/>
        <end position="93"/>
    </location>
</feature>
<dbReference type="InterPro" id="IPR029459">
    <property type="entry name" value="EFTU-type"/>
</dbReference>
<evidence type="ECO:0000256" key="10">
    <source>
        <dbReference type="ARBA" id="ARBA00022801"/>
    </source>
</evidence>
<comment type="similarity">
    <text evidence="3">Belongs to the TRAFAC class translation factor GTPase superfamily. Classic translation factor GTPase family. IF-2 subfamily.</text>
</comment>
<dbReference type="Gene3D" id="3.40.50.300">
    <property type="entry name" value="P-loop containing nucleotide triphosphate hydrolases"/>
    <property type="match status" value="1"/>
</dbReference>
<feature type="region of interest" description="Disordered" evidence="16">
    <location>
        <begin position="67"/>
        <end position="239"/>
    </location>
</feature>
<feature type="compositionally biased region" description="Acidic residues" evidence="16">
    <location>
        <begin position="395"/>
        <end position="407"/>
    </location>
</feature>
<feature type="compositionally biased region" description="Basic and acidic residues" evidence="16">
    <location>
        <begin position="364"/>
        <end position="394"/>
    </location>
</feature>
<dbReference type="AlphaFoldDB" id="A0A0K0FHC9"/>
<dbReference type="InterPro" id="IPR023115">
    <property type="entry name" value="TIF_IF2_dom3"/>
</dbReference>
<dbReference type="InterPro" id="IPR000795">
    <property type="entry name" value="T_Tr_GTP-bd_dom"/>
</dbReference>
<evidence type="ECO:0000256" key="13">
    <source>
        <dbReference type="ARBA" id="ARBA00032478"/>
    </source>
</evidence>
<sequence length="1079" mass="122617">MPPKKNKGKKKDDDWGDDEAIEAKIASLTVDVEEDDVSLPTTNKSKKKKKGFAAAVIVEDIEDELDIEEEQVEESEVEESTEAQMERAKEFFKKQKTKKKEKGKKAKKAAKEEEDADFDSIIASLKDTKGGQKKKKSEERPQEDVNNEVEEEVKKNKKAAVKEVIEERVPEPIVKEEVGEEEASQKTSKKKKKSKDKKKADSKDDEKPSDTKVDVKKEDVVDEKEEDKDSGKKPKKVNKKMAALKLLLEAQEKAKEEAEREAKEQEALWEAKEREREEKARLEEERRAKIKAEKKEREAQLKKEGKWLTPAQKLAQQRAKELLEARGIKIPVVEKKEEPPVDGKRKAFLYDTKKKKQQLNQQQKQKEELKKVEEEKLAAEKAKNELEEKNKQDEILDDWEMADELEEIEKKTDISKQTSKDEESDEESEEETDEDEESDEESEEGSDESSGDETHYNKMSKEEIADLVRDRFRKRKANNDSKVSIDNLRSPVICVLGHVDTGKTKMLDTIRRTNVQLGEAGGITQQIGATFVPGDAIKERCKMVKAFSGNQMKIPGFLIIDTPGHESFANLRSRGSSLCDIAILVVDIMHGLEPQTIESIKLLVKRNTPFVVALNKIDRLYGYESNPRRDIWEHLESQPSNTQLEFKERFQNIFAQFAEQGLNISLAKDNKDIKEYISVIPTSAFLGDGIGNIMGYVCNYTQNYLPGKIAFNNELECFVMEVRAIPGLGTTIDVILLNGTLKCGDIIVLTGTDGAIITQVRDLLMPHPLKESRVKNEYQRFKSIKGAQGVKILAKNLEKAVAGLPLYVANREDEIEVLKEDAETQLAKALTSIKKKSEGVYVQASTLGSLEALLEFLKTQKIPYSNVNIGPVHKRDVQKAAVMLEHNPEFACILAFDVKIERDAQIFADKENVKIFQADIIYHLEDAFLKYREDLKEKKRKENEHLAIFPCKLRILPQHIFNARNPIVCGVSIEAGQLKKGTPICIPSKDNILLGTVSSIEKNHEEVNIAKQGDEVCIKIENTTGDAPKLYGRHFTHEDILISKISRETIDICKAYFRDDLTKADWQLIVQLKKVLDIY</sequence>
<dbReference type="CDD" id="cd01887">
    <property type="entry name" value="IF2_eIF5B"/>
    <property type="match status" value="1"/>
</dbReference>
<feature type="domain" description="Tr-type G" evidence="17">
    <location>
        <begin position="488"/>
        <end position="705"/>
    </location>
</feature>
<reference evidence="18" key="1">
    <citation type="submission" date="2014-07" db="EMBL/GenBank/DDBJ databases">
        <authorList>
            <person name="Martin A.A"/>
            <person name="De Silva N."/>
        </authorList>
    </citation>
    <scope>NUCLEOTIDE SEQUENCE</scope>
</reference>
<dbReference type="Gene3D" id="3.40.50.10050">
    <property type="entry name" value="Translation initiation factor IF- 2, domain 3"/>
    <property type="match status" value="1"/>
</dbReference>
<keyword evidence="7" id="KW-0396">Initiation factor</keyword>
<keyword evidence="12" id="KW-0342">GTP-binding</keyword>
<comment type="subcellular location">
    <subcellularLocation>
        <location evidence="2">Cytoplasm</location>
    </subcellularLocation>
</comment>
<evidence type="ECO:0000256" key="14">
    <source>
        <dbReference type="ARBA" id="ARBA00053410"/>
    </source>
</evidence>
<dbReference type="PANTHER" id="PTHR43381">
    <property type="entry name" value="TRANSLATION INITIATION FACTOR IF-2-RELATED"/>
    <property type="match status" value="1"/>
</dbReference>
<evidence type="ECO:0000259" key="17">
    <source>
        <dbReference type="PROSITE" id="PS51722"/>
    </source>
</evidence>
<evidence type="ECO:0000256" key="16">
    <source>
        <dbReference type="SAM" id="MobiDB-lite"/>
    </source>
</evidence>
<dbReference type="SUPFAM" id="SSF52540">
    <property type="entry name" value="P-loop containing nucleoside triphosphate hydrolases"/>
    <property type="match status" value="1"/>
</dbReference>
<dbReference type="FunFam" id="2.40.30.10:FF:000013">
    <property type="entry name" value="eukaryotic translation initiation factor 5B"/>
    <property type="match status" value="1"/>
</dbReference>
<evidence type="ECO:0000256" key="11">
    <source>
        <dbReference type="ARBA" id="ARBA00022917"/>
    </source>
</evidence>
<feature type="compositionally biased region" description="Basic residues" evidence="16">
    <location>
        <begin position="94"/>
        <end position="108"/>
    </location>
</feature>
<proteinExistence type="inferred from homology"/>
<dbReference type="SUPFAM" id="SSF52156">
    <property type="entry name" value="Initiation factor IF2/eIF5b, domain 3"/>
    <property type="match status" value="1"/>
</dbReference>
<dbReference type="GO" id="GO:0005525">
    <property type="term" value="F:GTP binding"/>
    <property type="evidence" value="ECO:0007669"/>
    <property type="project" value="UniProtKB-KW"/>
</dbReference>
<keyword evidence="10" id="KW-0378">Hydrolase</keyword>
<keyword evidence="18" id="KW-1185">Reference proteome</keyword>
<dbReference type="InterPro" id="IPR036925">
    <property type="entry name" value="TIF_IF2_dom3_sf"/>
</dbReference>
<dbReference type="PANTHER" id="PTHR43381:SF4">
    <property type="entry name" value="EUKARYOTIC TRANSLATION INITIATION FACTOR 5B"/>
    <property type="match status" value="1"/>
</dbReference>
<feature type="compositionally biased region" description="Basic and acidic residues" evidence="16">
    <location>
        <begin position="408"/>
        <end position="421"/>
    </location>
</feature>
<keyword evidence="6" id="KW-0963">Cytoplasm</keyword>
<name>A0A0K0FHC9_STRVS</name>
<comment type="function">
    <text evidence="14">Plays a role in translation initiation. Ribosome-dependent GTPase that promotes the joining of the 60S ribosomal subunit to the pre-initiation complex to form the 80S initiation complex with the initiator methionine-tRNA in the P-site base paired to the start codon. Together with eIF1A (EIF1AX), actively orients the initiator methionine-tRNA in a conformation that allows 60S ribosomal subunit joining to form the 80S initiation complex. Is released after formation of the 80S initiation complex. Its GTPase activity is not essential for ribosomal subunits joining, but GTP hydrolysis is needed for eIF1A (EIF1AX) ejection quickly followed by EIF5B release to form elongation-competent ribosomes. In contrast to its procaryotic homolog, does not promote recruitment of Met-rRNA to the small ribosomal subunit.</text>
</comment>
<dbReference type="NCBIfam" id="NF003078">
    <property type="entry name" value="PRK04004.1"/>
    <property type="match status" value="1"/>
</dbReference>
<organism evidence="18 19">
    <name type="scientific">Strongyloides venezuelensis</name>
    <name type="common">Threadworm</name>
    <dbReference type="NCBI Taxonomy" id="75913"/>
    <lineage>
        <taxon>Eukaryota</taxon>
        <taxon>Metazoa</taxon>
        <taxon>Ecdysozoa</taxon>
        <taxon>Nematoda</taxon>
        <taxon>Chromadorea</taxon>
        <taxon>Rhabditida</taxon>
        <taxon>Tylenchina</taxon>
        <taxon>Panagrolaimomorpha</taxon>
        <taxon>Strongyloidoidea</taxon>
        <taxon>Strongyloididae</taxon>
        <taxon>Strongyloides</taxon>
    </lineage>
</organism>
<accession>A0A0K0FHC9</accession>
<evidence type="ECO:0000256" key="5">
    <source>
        <dbReference type="ARBA" id="ARBA00013824"/>
    </source>
</evidence>
<dbReference type="InterPro" id="IPR015760">
    <property type="entry name" value="TIF_IF2"/>
</dbReference>
<dbReference type="GO" id="GO:0005739">
    <property type="term" value="C:mitochondrion"/>
    <property type="evidence" value="ECO:0007669"/>
    <property type="project" value="TreeGrafter"/>
</dbReference>
<evidence type="ECO:0000256" key="4">
    <source>
        <dbReference type="ARBA" id="ARBA00011986"/>
    </source>
</evidence>
<evidence type="ECO:0000256" key="8">
    <source>
        <dbReference type="ARBA" id="ARBA00022723"/>
    </source>
</evidence>
<evidence type="ECO:0000256" key="7">
    <source>
        <dbReference type="ARBA" id="ARBA00022540"/>
    </source>
</evidence>
<dbReference type="Gene3D" id="2.40.30.10">
    <property type="entry name" value="Translation factors"/>
    <property type="match status" value="2"/>
</dbReference>
<dbReference type="Pfam" id="PF00009">
    <property type="entry name" value="GTP_EFTU"/>
    <property type="match status" value="1"/>
</dbReference>
<evidence type="ECO:0000313" key="18">
    <source>
        <dbReference type="Proteomes" id="UP000035680"/>
    </source>
</evidence>
<keyword evidence="8" id="KW-0479">Metal-binding</keyword>
<dbReference type="FunFam" id="2.40.30.10:FF:000026">
    <property type="entry name" value="Eukaryotic translation initiation factor 5B"/>
    <property type="match status" value="1"/>
</dbReference>
<dbReference type="FunFam" id="3.40.50.300:FF:000112">
    <property type="entry name" value="Eukaryotic translation initiation factor 5B"/>
    <property type="match status" value="1"/>
</dbReference>
<dbReference type="PRINTS" id="PR00315">
    <property type="entry name" value="ELONGATNFCT"/>
</dbReference>
<dbReference type="EC" id="3.6.5.3" evidence="4"/>
<evidence type="ECO:0000256" key="3">
    <source>
        <dbReference type="ARBA" id="ARBA00007733"/>
    </source>
</evidence>
<evidence type="ECO:0000256" key="2">
    <source>
        <dbReference type="ARBA" id="ARBA00004496"/>
    </source>
</evidence>
<dbReference type="STRING" id="75913.A0A0K0FHC9"/>
<protein>
    <recommendedName>
        <fullName evidence="5">Eukaryotic translation initiation factor 5B</fullName>
        <ecNumber evidence="4">3.6.5.3</ecNumber>
    </recommendedName>
    <alternativeName>
        <fullName evidence="13">Translation initiation factor IF-2</fullName>
    </alternativeName>
</protein>
<dbReference type="InterPro" id="IPR005225">
    <property type="entry name" value="Small_GTP-bd"/>
</dbReference>
<dbReference type="SUPFAM" id="SSF50447">
    <property type="entry name" value="Translation proteins"/>
    <property type="match status" value="1"/>
</dbReference>
<feature type="compositionally biased region" description="Acidic residues" evidence="16">
    <location>
        <begin position="422"/>
        <end position="451"/>
    </location>
</feature>
<dbReference type="InterPro" id="IPR027417">
    <property type="entry name" value="P-loop_NTPase"/>
</dbReference>
<evidence type="ECO:0000313" key="19">
    <source>
        <dbReference type="WBParaSite" id="SVE_0829100.1"/>
    </source>
</evidence>
<feature type="compositionally biased region" description="Basic and acidic residues" evidence="16">
    <location>
        <begin position="198"/>
        <end position="219"/>
    </location>
</feature>
<dbReference type="WBParaSite" id="SVE_0829100.1">
    <property type="protein sequence ID" value="SVE_0829100.1"/>
    <property type="gene ID" value="SVE_0829100"/>
</dbReference>
<evidence type="ECO:0000256" key="9">
    <source>
        <dbReference type="ARBA" id="ARBA00022741"/>
    </source>
</evidence>
<dbReference type="CDD" id="cd03703">
    <property type="entry name" value="aeIF5B_II"/>
    <property type="match status" value="1"/>
</dbReference>
<dbReference type="InterPro" id="IPR009000">
    <property type="entry name" value="Transl_B-barrel_sf"/>
</dbReference>
<dbReference type="GO" id="GO:0003924">
    <property type="term" value="F:GTPase activity"/>
    <property type="evidence" value="ECO:0007669"/>
    <property type="project" value="InterPro"/>
</dbReference>